<dbReference type="Pfam" id="PF00583">
    <property type="entry name" value="Acetyltransf_1"/>
    <property type="match status" value="1"/>
</dbReference>
<feature type="domain" description="N-acetyltransferase" evidence="1">
    <location>
        <begin position="112"/>
        <end position="243"/>
    </location>
</feature>
<keyword evidence="3" id="KW-1185">Reference proteome</keyword>
<evidence type="ECO:0000313" key="2">
    <source>
        <dbReference type="EMBL" id="MVN85257.1"/>
    </source>
</evidence>
<gene>
    <name evidence="2" type="ORF">GO986_00535</name>
</gene>
<protein>
    <submittedName>
        <fullName evidence="2">GNAT family N-acetyltransferase</fullName>
    </submittedName>
</protein>
<dbReference type="Proteomes" id="UP000483286">
    <property type="component" value="Unassembled WGS sequence"/>
</dbReference>
<comment type="caution">
    <text evidence="2">The sequence shown here is derived from an EMBL/GenBank/DDBJ whole genome shotgun (WGS) entry which is preliminary data.</text>
</comment>
<sequence>MPLPPDALARLARAEAQAHQADIQAAFGPLRAAYAGPGLPLNSAWHGGGLSLTNDDLAAFEAFCALHDQLPLIHLLSPEVMPSLPLLRARGYQCSGLLHAYLHDLTDLPPQPTHTQETADRLGWAALSAQGFGESSATVMTVVAQNAQTRLFVATRGGQPAGSAALKVTDNVAALFGMSTRPEARGQGVQTELLSARLHAAALAGATLASVFVTPGTPSERNIGRAGFQLAGARLSFTQFREA</sequence>
<dbReference type="InterPro" id="IPR016181">
    <property type="entry name" value="Acyl_CoA_acyltransferase"/>
</dbReference>
<organism evidence="2 3">
    <name type="scientific">Deinococcus arboris</name>
    <dbReference type="NCBI Taxonomy" id="2682977"/>
    <lineage>
        <taxon>Bacteria</taxon>
        <taxon>Thermotogati</taxon>
        <taxon>Deinococcota</taxon>
        <taxon>Deinococci</taxon>
        <taxon>Deinococcales</taxon>
        <taxon>Deinococcaceae</taxon>
        <taxon>Deinococcus</taxon>
    </lineage>
</organism>
<evidence type="ECO:0000313" key="3">
    <source>
        <dbReference type="Proteomes" id="UP000483286"/>
    </source>
</evidence>
<dbReference type="EMBL" id="WQLB01000001">
    <property type="protein sequence ID" value="MVN85257.1"/>
    <property type="molecule type" value="Genomic_DNA"/>
</dbReference>
<dbReference type="GO" id="GO:0016747">
    <property type="term" value="F:acyltransferase activity, transferring groups other than amino-acyl groups"/>
    <property type="evidence" value="ECO:0007669"/>
    <property type="project" value="InterPro"/>
</dbReference>
<dbReference type="SUPFAM" id="SSF55729">
    <property type="entry name" value="Acyl-CoA N-acyltransferases (Nat)"/>
    <property type="match status" value="1"/>
</dbReference>
<accession>A0A7C9LJS2</accession>
<dbReference type="RefSeq" id="WP_157457282.1">
    <property type="nucleotide sequence ID" value="NZ_WQLB01000001.1"/>
</dbReference>
<keyword evidence="2" id="KW-0808">Transferase</keyword>
<dbReference type="AlphaFoldDB" id="A0A7C9LJS2"/>
<dbReference type="PROSITE" id="PS51186">
    <property type="entry name" value="GNAT"/>
    <property type="match status" value="1"/>
</dbReference>
<evidence type="ECO:0000259" key="1">
    <source>
        <dbReference type="PROSITE" id="PS51186"/>
    </source>
</evidence>
<dbReference type="CDD" id="cd04301">
    <property type="entry name" value="NAT_SF"/>
    <property type="match status" value="1"/>
</dbReference>
<reference evidence="2 3" key="1">
    <citation type="submission" date="2019-12" db="EMBL/GenBank/DDBJ databases">
        <title>Deinococcus sp. HMF7620 Genome sequencing and assembly.</title>
        <authorList>
            <person name="Kang H."/>
            <person name="Kim H."/>
            <person name="Joh K."/>
        </authorList>
    </citation>
    <scope>NUCLEOTIDE SEQUENCE [LARGE SCALE GENOMIC DNA]</scope>
    <source>
        <strain evidence="2 3">HMF7620</strain>
    </source>
</reference>
<name>A0A7C9LJS2_9DEIO</name>
<proteinExistence type="predicted"/>
<dbReference type="InterPro" id="IPR000182">
    <property type="entry name" value="GNAT_dom"/>
</dbReference>
<dbReference type="Gene3D" id="3.40.630.30">
    <property type="match status" value="1"/>
</dbReference>